<dbReference type="RefSeq" id="WP_188073946.1">
    <property type="nucleotide sequence ID" value="NZ_JACIDT010000033.1"/>
</dbReference>
<reference evidence="1 2" key="1">
    <citation type="submission" date="2020-08" db="EMBL/GenBank/DDBJ databases">
        <title>Genomic Encyclopedia of Type Strains, Phase IV (KMG-IV): sequencing the most valuable type-strain genomes for metagenomic binning, comparative biology and taxonomic classification.</title>
        <authorList>
            <person name="Goeker M."/>
        </authorList>
    </citation>
    <scope>NUCLEOTIDE SEQUENCE [LARGE SCALE GENOMIC DNA]</scope>
    <source>
        <strain evidence="1 2">DSM 26189</strain>
    </source>
</reference>
<accession>A0A7W6BS13</accession>
<dbReference type="AlphaFoldDB" id="A0A7W6BS13"/>
<keyword evidence="2" id="KW-1185">Reference proteome</keyword>
<organism evidence="1 2">
    <name type="scientific">Sphingobium jiangsuense</name>
    <dbReference type="NCBI Taxonomy" id="870476"/>
    <lineage>
        <taxon>Bacteria</taxon>
        <taxon>Pseudomonadati</taxon>
        <taxon>Pseudomonadota</taxon>
        <taxon>Alphaproteobacteria</taxon>
        <taxon>Sphingomonadales</taxon>
        <taxon>Sphingomonadaceae</taxon>
        <taxon>Sphingobium</taxon>
    </lineage>
</organism>
<proteinExistence type="predicted"/>
<protein>
    <submittedName>
        <fullName evidence="1">Uncharacterized protein</fullName>
    </submittedName>
</protein>
<comment type="caution">
    <text evidence="1">The sequence shown here is derived from an EMBL/GenBank/DDBJ whole genome shotgun (WGS) entry which is preliminary data.</text>
</comment>
<name>A0A7W6BS13_9SPHN</name>
<evidence type="ECO:0000313" key="2">
    <source>
        <dbReference type="Proteomes" id="UP000571950"/>
    </source>
</evidence>
<dbReference type="Proteomes" id="UP000571950">
    <property type="component" value="Unassembled WGS sequence"/>
</dbReference>
<evidence type="ECO:0000313" key="1">
    <source>
        <dbReference type="EMBL" id="MBB3928732.1"/>
    </source>
</evidence>
<sequence>MADEIDAGEIGHIESMVACAEIDGAIEIFGWGNIDGLRAIAMFNLGHAKLVAGTLEAM</sequence>
<gene>
    <name evidence="1" type="ORF">GGR43_004477</name>
</gene>
<dbReference type="EMBL" id="JACIDT010000033">
    <property type="protein sequence ID" value="MBB3928732.1"/>
    <property type="molecule type" value="Genomic_DNA"/>
</dbReference>